<dbReference type="Pfam" id="PF12705">
    <property type="entry name" value="PDDEXK_1"/>
    <property type="match status" value="1"/>
</dbReference>
<dbReference type="SUPFAM" id="SSF52980">
    <property type="entry name" value="Restriction endonuclease-like"/>
    <property type="match status" value="1"/>
</dbReference>
<dbReference type="CDD" id="cd22352">
    <property type="entry name" value="RecB_C-like"/>
    <property type="match status" value="1"/>
</dbReference>
<accession>I0FD63</accession>
<reference evidence="3" key="2">
    <citation type="submission" date="2012-03" db="EMBL/GenBank/DDBJ databases">
        <title>Complete genome sequence of Borrelia crocidurae.</title>
        <authorList>
            <person name="Elbir H."/>
            <person name="Gimenez G."/>
            <person name="Robert C."/>
            <person name="Raoult D."/>
            <person name="Drancourt M."/>
        </authorList>
    </citation>
    <scope>NUCLEOTIDE SEQUENCE [LARGE SCALE GENOMIC DNA]</scope>
    <source>
        <strain evidence="3">Achema</strain>
    </source>
</reference>
<evidence type="ECO:0000259" key="1">
    <source>
        <dbReference type="Pfam" id="PF12705"/>
    </source>
</evidence>
<dbReference type="HOGENOM" id="CLU_955361_0_0_12"/>
<proteinExistence type="predicted"/>
<reference evidence="2 3" key="1">
    <citation type="journal article" date="2012" name="J. Bacteriol.">
        <title>Complete Genome Sequence of Borrelia crocidurae.</title>
        <authorList>
            <person name="Elbir H."/>
            <person name="Gimenez G."/>
            <person name="Robert C."/>
            <person name="Bergstrom S."/>
            <person name="Cutler S."/>
            <person name="Raoult D."/>
            <person name="Drancourt M."/>
        </authorList>
    </citation>
    <scope>NUCLEOTIDE SEQUENCE [LARGE SCALE GENOMIC DNA]</scope>
    <source>
        <strain evidence="2 3">Achema</strain>
    </source>
</reference>
<dbReference type="Proteomes" id="UP000005212">
    <property type="component" value="Chromosome"/>
</dbReference>
<dbReference type="PATRIC" id="fig|1155096.3.peg.657"/>
<evidence type="ECO:0000313" key="3">
    <source>
        <dbReference type="Proteomes" id="UP000005212"/>
    </source>
</evidence>
<dbReference type="InterPro" id="IPR038726">
    <property type="entry name" value="PDDEXK_AddAB-type"/>
</dbReference>
<feature type="domain" description="PD-(D/E)XK endonuclease-like" evidence="1">
    <location>
        <begin position="95"/>
        <end position="300"/>
    </location>
</feature>
<protein>
    <recommendedName>
        <fullName evidence="1">PD-(D/E)XK endonuclease-like domain-containing protein</fullName>
    </recommendedName>
</protein>
<dbReference type="InterPro" id="IPR011335">
    <property type="entry name" value="Restrct_endonuc-II-like"/>
</dbReference>
<dbReference type="Gene3D" id="3.90.320.10">
    <property type="match status" value="1"/>
</dbReference>
<dbReference type="InterPro" id="IPR011604">
    <property type="entry name" value="PDDEXK-like_dom_sf"/>
</dbReference>
<organism evidence="2 3">
    <name type="scientific">Borrelia crocidurae (strain Achema)</name>
    <dbReference type="NCBI Taxonomy" id="1155096"/>
    <lineage>
        <taxon>Bacteria</taxon>
        <taxon>Pseudomonadati</taxon>
        <taxon>Spirochaetota</taxon>
        <taxon>Spirochaetia</taxon>
        <taxon>Spirochaetales</taxon>
        <taxon>Borreliaceae</taxon>
        <taxon>Borrelia</taxon>
    </lineage>
</organism>
<dbReference type="EMBL" id="CP003426">
    <property type="protein sequence ID" value="AFI31419.1"/>
    <property type="molecule type" value="Genomic_DNA"/>
</dbReference>
<dbReference type="KEGG" id="bcw:Q7M_640"/>
<name>I0FD63_BORCA</name>
<evidence type="ECO:0000313" key="2">
    <source>
        <dbReference type="EMBL" id="AFI31419.1"/>
    </source>
</evidence>
<sequence>MLRLAEINTIDGINLNFNIPNLNNYHQYNQSDINNDQQKSITLIPPPPINKYLFRQEYIHSYTSLTSSYNTVNQNITDDETYDNDAIHNKNALPKGKDIGNILHEIMKDINFNDAKDSLSNFKKNNSMLIQQKIEYFNSKLNTPMIQELLIKMIYNMLNKKINFIDTKLCEIQELQKEMEFLIKINTKIYKQMSLFKQYNRLDFMLNNGYIKGIIDLIFKINNKIYILDYKTNYLGENPKDYRLSHLTKKMKQENYDLQYKIYTLGIKKILFKNKEEYEKHFGGVIYLFTRAFQEEIQTQDQTQNGIYSTIPNFQEIELEQIYLQLKH</sequence>
<gene>
    <name evidence="2" type="ordered locus">Q7M_640</name>
</gene>
<dbReference type="AlphaFoldDB" id="I0FD63"/>